<dbReference type="RefSeq" id="WP_251411987.1">
    <property type="nucleotide sequence ID" value="NZ_JAMQGM010000017.1"/>
</dbReference>
<proteinExistence type="predicted"/>
<evidence type="ECO:0000313" key="1">
    <source>
        <dbReference type="EMBL" id="MCM2577341.1"/>
    </source>
</evidence>
<dbReference type="Gene3D" id="2.50.20.20">
    <property type="match status" value="1"/>
</dbReference>
<comment type="caution">
    <text evidence="1">The sequence shown here is derived from an EMBL/GenBank/DDBJ whole genome shotgun (WGS) entry which is preliminary data.</text>
</comment>
<protein>
    <recommendedName>
        <fullName evidence="3">Lipoprotein</fullName>
    </recommendedName>
</protein>
<organism evidence="1 2">
    <name type="scientific">Streptomyces meridianus</name>
    <dbReference type="NCBI Taxonomy" id="2938945"/>
    <lineage>
        <taxon>Bacteria</taxon>
        <taxon>Bacillati</taxon>
        <taxon>Actinomycetota</taxon>
        <taxon>Actinomycetes</taxon>
        <taxon>Kitasatosporales</taxon>
        <taxon>Streptomycetaceae</taxon>
        <taxon>Streptomyces</taxon>
    </lineage>
</organism>
<keyword evidence="2" id="KW-1185">Reference proteome</keyword>
<sequence length="289" mass="29995">MAEHQYVGRRRAVAVAVAGALIVGGAGSGCAGRGAVADDRPAAARVAPAVSLAEVRRAADVLIRSRSSLAGTSIETVVGGTRVVIRGRGAFDYVRRLGRLRVVLPRDAAGDAGHRPITELLAPGALYMKNRGAGVPADKWVRVDTGHLSDGNLLTGGATDPLSAAQLLRGAGSVSYVGRDRVLGVGVRHVRGTASIARAAQASEDGRGALTSAAKGFSTDTVRFDAWFDADGRLRKVRHRFQFSPAPGAPRQAAEVVSTVLLYDFGAAVEVDLPDEADIYTGRIAVPEG</sequence>
<dbReference type="EMBL" id="JAMQGM010000017">
    <property type="protein sequence ID" value="MCM2577341.1"/>
    <property type="molecule type" value="Genomic_DNA"/>
</dbReference>
<dbReference type="Proteomes" id="UP001167160">
    <property type="component" value="Unassembled WGS sequence"/>
</dbReference>
<evidence type="ECO:0000313" key="2">
    <source>
        <dbReference type="Proteomes" id="UP001167160"/>
    </source>
</evidence>
<evidence type="ECO:0008006" key="3">
    <source>
        <dbReference type="Google" id="ProtNLM"/>
    </source>
</evidence>
<reference evidence="1" key="1">
    <citation type="journal article" date="2023" name="Int. J. Syst. Evol. Microbiol.">
        <title>Streptomyces meridianus sp. nov. isolated from brackish water of the Tagus estuary in Alcochete, Portugal.</title>
        <authorList>
            <person name="Santos J.D.N."/>
            <person name="Klimek D."/>
            <person name="Calusinska M."/>
            <person name="Lobo Da Cunha A."/>
            <person name="Catita J."/>
            <person name="Goncalves H."/>
            <person name="Gonzalez I."/>
            <person name="Reyes F."/>
            <person name="Lage O.M."/>
        </authorList>
    </citation>
    <scope>NUCLEOTIDE SEQUENCE</scope>
    <source>
        <strain evidence="1">MTZ3.1</strain>
    </source>
</reference>
<dbReference type="SUPFAM" id="SSF89392">
    <property type="entry name" value="Prokaryotic lipoproteins and lipoprotein localization factors"/>
    <property type="match status" value="1"/>
</dbReference>
<gene>
    <name evidence="1" type="ORF">M1E25_08245</name>
</gene>
<name>A0ABT0X471_9ACTN</name>
<dbReference type="InterPro" id="IPR029046">
    <property type="entry name" value="LolA/LolB/LppX"/>
</dbReference>
<accession>A0ABT0X471</accession>